<dbReference type="GO" id="GO:0005829">
    <property type="term" value="C:cytosol"/>
    <property type="evidence" value="ECO:0007669"/>
    <property type="project" value="TreeGrafter"/>
</dbReference>
<proteinExistence type="predicted"/>
<sequence>MPMSYQLFLSPPALPATVQRILLITLSNIGDVVLTTPVLQALHIRYPDALIDIVGDARSHQVYQHCPFLGRVLLKNKQTGWRGLLTLLRQLRRVPYDLAVDLRTDGLLYAIRAKVRLGKLSNQASLGMHSVEKHFAALQPLGINDIPHPQVWLTMRHRQHARLLTAPFQGQRLLAIGLGANSSHKIWPVSAYLALVYKLEMHVDAVMLLGSQQERCHADQFRQQCRLPVLDVCGQLDILQSTAMLEHALLFVGNDSGLGHLASAVGTPTFTIFGLGQPARYRPWGELAGWHQSPHGSMEAITPEIIADAMFRHWMRCETGSVKHQGLRQQALV</sequence>
<dbReference type="Pfam" id="PF01075">
    <property type="entry name" value="Glyco_transf_9"/>
    <property type="match status" value="1"/>
</dbReference>
<dbReference type="Proteomes" id="UP000275137">
    <property type="component" value="Unassembled WGS sequence"/>
</dbReference>
<evidence type="ECO:0000313" key="4">
    <source>
        <dbReference type="Proteomes" id="UP000275137"/>
    </source>
</evidence>
<dbReference type="InterPro" id="IPR002201">
    <property type="entry name" value="Glyco_trans_9"/>
</dbReference>
<evidence type="ECO:0000313" key="3">
    <source>
        <dbReference type="EMBL" id="ROH85483.1"/>
    </source>
</evidence>
<evidence type="ECO:0000256" key="1">
    <source>
        <dbReference type="ARBA" id="ARBA00022676"/>
    </source>
</evidence>
<name>A0A3N0UYE2_9PROT</name>
<dbReference type="GO" id="GO:0008713">
    <property type="term" value="F:ADP-heptose-lipopolysaccharide heptosyltransferase activity"/>
    <property type="evidence" value="ECO:0007669"/>
    <property type="project" value="TreeGrafter"/>
</dbReference>
<keyword evidence="4" id="KW-1185">Reference proteome</keyword>
<dbReference type="CDD" id="cd03789">
    <property type="entry name" value="GT9_LPS_heptosyltransferase"/>
    <property type="match status" value="1"/>
</dbReference>
<dbReference type="Gene3D" id="3.40.50.2000">
    <property type="entry name" value="Glycogen Phosphorylase B"/>
    <property type="match status" value="2"/>
</dbReference>
<dbReference type="InterPro" id="IPR051199">
    <property type="entry name" value="LPS_LOS_Heptosyltrfase"/>
</dbReference>
<keyword evidence="1" id="KW-0328">Glycosyltransferase</keyword>
<reference evidence="3 4" key="1">
    <citation type="submission" date="2018-10" db="EMBL/GenBank/DDBJ databases">
        <authorList>
            <person name="Chen W.-M."/>
        </authorList>
    </citation>
    <scope>NUCLEOTIDE SEQUENCE [LARGE SCALE GENOMIC DNA]</scope>
    <source>
        <strain evidence="3 4">H-5</strain>
    </source>
</reference>
<dbReference type="GO" id="GO:0009244">
    <property type="term" value="P:lipopolysaccharide core region biosynthetic process"/>
    <property type="evidence" value="ECO:0007669"/>
    <property type="project" value="TreeGrafter"/>
</dbReference>
<evidence type="ECO:0000256" key="2">
    <source>
        <dbReference type="ARBA" id="ARBA00022679"/>
    </source>
</evidence>
<dbReference type="PANTHER" id="PTHR30160:SF1">
    <property type="entry name" value="LIPOPOLYSACCHARIDE 1,2-N-ACETYLGLUCOSAMINETRANSFERASE-RELATED"/>
    <property type="match status" value="1"/>
</dbReference>
<organism evidence="3 4">
    <name type="scientific">Pseudomethylobacillus aquaticus</name>
    <dbReference type="NCBI Taxonomy" id="2676064"/>
    <lineage>
        <taxon>Bacteria</taxon>
        <taxon>Pseudomonadati</taxon>
        <taxon>Pseudomonadota</taxon>
        <taxon>Betaproteobacteria</taxon>
        <taxon>Nitrosomonadales</taxon>
        <taxon>Methylophilaceae</taxon>
        <taxon>Pseudomethylobacillus</taxon>
    </lineage>
</organism>
<keyword evidence="2 3" id="KW-0808">Transferase</keyword>
<gene>
    <name evidence="3" type="ORF">ED236_09865</name>
</gene>
<dbReference type="SUPFAM" id="SSF53756">
    <property type="entry name" value="UDP-Glycosyltransferase/glycogen phosphorylase"/>
    <property type="match status" value="1"/>
</dbReference>
<protein>
    <submittedName>
        <fullName evidence="3">Lipopolysaccharide heptosyltransferase family protein</fullName>
    </submittedName>
</protein>
<dbReference type="EMBL" id="RJVP01000005">
    <property type="protein sequence ID" value="ROH85483.1"/>
    <property type="molecule type" value="Genomic_DNA"/>
</dbReference>
<accession>A0A3N0UYE2</accession>
<dbReference type="PANTHER" id="PTHR30160">
    <property type="entry name" value="TETRAACYLDISACCHARIDE 4'-KINASE-RELATED"/>
    <property type="match status" value="1"/>
</dbReference>
<comment type="caution">
    <text evidence="3">The sequence shown here is derived from an EMBL/GenBank/DDBJ whole genome shotgun (WGS) entry which is preliminary data.</text>
</comment>
<dbReference type="AlphaFoldDB" id="A0A3N0UYE2"/>